<dbReference type="Pfam" id="PF01547">
    <property type="entry name" value="SBP_bac_1"/>
    <property type="match status" value="1"/>
</dbReference>
<organism evidence="2 3">
    <name type="scientific">Candidatus Zambryskibacteria bacterium CG10_big_fil_rev_8_21_14_0_10_42_12</name>
    <dbReference type="NCBI Taxonomy" id="1975115"/>
    <lineage>
        <taxon>Bacteria</taxon>
        <taxon>Candidatus Zambryskiibacteriota</taxon>
    </lineage>
</organism>
<evidence type="ECO:0008006" key="4">
    <source>
        <dbReference type="Google" id="ProtNLM"/>
    </source>
</evidence>
<proteinExistence type="predicted"/>
<reference evidence="2 3" key="1">
    <citation type="submission" date="2017-09" db="EMBL/GenBank/DDBJ databases">
        <title>Depth-based differentiation of microbial function through sediment-hosted aquifers and enrichment of novel symbionts in the deep terrestrial subsurface.</title>
        <authorList>
            <person name="Probst A.J."/>
            <person name="Ladd B."/>
            <person name="Jarett J.K."/>
            <person name="Geller-Mcgrath D.E."/>
            <person name="Sieber C.M."/>
            <person name="Emerson J.B."/>
            <person name="Anantharaman K."/>
            <person name="Thomas B.C."/>
            <person name="Malmstrom R."/>
            <person name="Stieglmeier M."/>
            <person name="Klingl A."/>
            <person name="Woyke T."/>
            <person name="Ryan C.M."/>
            <person name="Banfield J.F."/>
        </authorList>
    </citation>
    <scope>NUCLEOTIDE SEQUENCE [LARGE SCALE GENOMIC DNA]</scope>
    <source>
        <strain evidence="2">CG10_big_fil_rev_8_21_14_0_10_42_12</strain>
    </source>
</reference>
<accession>A0A2H0QVE9</accession>
<name>A0A2H0QVE9_9BACT</name>
<dbReference type="PANTHER" id="PTHR43649">
    <property type="entry name" value="ARABINOSE-BINDING PROTEIN-RELATED"/>
    <property type="match status" value="1"/>
</dbReference>
<dbReference type="Gene3D" id="3.40.190.10">
    <property type="entry name" value="Periplasmic binding protein-like II"/>
    <property type="match status" value="1"/>
</dbReference>
<evidence type="ECO:0000313" key="3">
    <source>
        <dbReference type="Proteomes" id="UP000231333"/>
    </source>
</evidence>
<dbReference type="AlphaFoldDB" id="A0A2H0QVE9"/>
<dbReference type="InterPro" id="IPR050490">
    <property type="entry name" value="Bact_solute-bd_prot1"/>
</dbReference>
<protein>
    <recommendedName>
        <fullName evidence="4">ABC transporter substrate-binding protein</fullName>
    </recommendedName>
</protein>
<evidence type="ECO:0000313" key="2">
    <source>
        <dbReference type="EMBL" id="PIR38238.1"/>
    </source>
</evidence>
<dbReference type="PANTHER" id="PTHR43649:SF12">
    <property type="entry name" value="DIACETYLCHITOBIOSE BINDING PROTEIN DASA"/>
    <property type="match status" value="1"/>
</dbReference>
<gene>
    <name evidence="2" type="ORF">COV34_01325</name>
</gene>
<dbReference type="InterPro" id="IPR006059">
    <property type="entry name" value="SBP"/>
</dbReference>
<evidence type="ECO:0000256" key="1">
    <source>
        <dbReference type="SAM" id="Phobius"/>
    </source>
</evidence>
<keyword evidence="1" id="KW-1133">Transmembrane helix</keyword>
<comment type="caution">
    <text evidence="2">The sequence shown here is derived from an EMBL/GenBank/DDBJ whole genome shotgun (WGS) entry which is preliminary data.</text>
</comment>
<keyword evidence="1" id="KW-0812">Transmembrane</keyword>
<dbReference type="EMBL" id="PCXL01000011">
    <property type="protein sequence ID" value="PIR38238.1"/>
    <property type="molecule type" value="Genomic_DNA"/>
</dbReference>
<sequence length="429" mass="47978">MNRFQIILIAAFAFFAVFGVFLFATFRGAGENQQISVTMWGTLPQVDFYSWYSSTPLSKNNNITVTYVYKNPDTFDQDFVEALADGRGPDIIFLPHEKILEHGNRIYPIPYDTLSERNFRDLFVEGTEIFLGPNGSYALPIIIDPLVMYWNRDIFRNAGIAQVPQYWDEFPSLALSLVERDSLKNITQSAVALGEYGNVYRARDIISVLLMQAGTPITQQSSLGLQSVLGSTFNFATMPADAALTFYTQFANPAKDIYSWNRSFNNSLNIFASGDLGILFARSSDLFAIQSRNPNLNFDVALLPQPREATNKMTYGYMEGLALVKQSQKLSGAYRVIQELTSKESVTALSNILKLPPVRRDVLVSRPSDAYLSVFYESALISQAWLSPHPATTDSIFRDMVESITSGRLRMGEAIRAASDALNRALGRN</sequence>
<dbReference type="SUPFAM" id="SSF53850">
    <property type="entry name" value="Periplasmic binding protein-like II"/>
    <property type="match status" value="1"/>
</dbReference>
<dbReference type="Proteomes" id="UP000231333">
    <property type="component" value="Unassembled WGS sequence"/>
</dbReference>
<keyword evidence="1" id="KW-0472">Membrane</keyword>
<feature type="transmembrane region" description="Helical" evidence="1">
    <location>
        <begin position="6"/>
        <end position="26"/>
    </location>
</feature>